<keyword evidence="3" id="KW-1185">Reference proteome</keyword>
<evidence type="ECO:0000313" key="3">
    <source>
        <dbReference type="Proteomes" id="UP000325372"/>
    </source>
</evidence>
<accession>A0A5N0TAD7</accession>
<dbReference type="AlphaFoldDB" id="A0A5N0TAD7"/>
<evidence type="ECO:0000256" key="1">
    <source>
        <dbReference type="SAM" id="Phobius"/>
    </source>
</evidence>
<dbReference type="EMBL" id="VYXP01000004">
    <property type="protein sequence ID" value="KAA9131965.1"/>
    <property type="molecule type" value="Genomic_DNA"/>
</dbReference>
<keyword evidence="1" id="KW-1133">Transmembrane helix</keyword>
<reference evidence="2 3" key="1">
    <citation type="submission" date="2019-09" db="EMBL/GenBank/DDBJ databases">
        <title>Wenzhouxiangella sp. Genome sequencing and assembly.</title>
        <authorList>
            <person name="Zhang R."/>
        </authorList>
    </citation>
    <scope>NUCLEOTIDE SEQUENCE [LARGE SCALE GENOMIC DNA]</scope>
    <source>
        <strain evidence="2 3">W260</strain>
    </source>
</reference>
<proteinExistence type="predicted"/>
<keyword evidence="1" id="KW-0812">Transmembrane</keyword>
<dbReference type="Proteomes" id="UP000325372">
    <property type="component" value="Unassembled WGS sequence"/>
</dbReference>
<feature type="transmembrane region" description="Helical" evidence="1">
    <location>
        <begin position="30"/>
        <end position="49"/>
    </location>
</feature>
<gene>
    <name evidence="2" type="ORF">F3N42_07265</name>
</gene>
<protein>
    <submittedName>
        <fullName evidence="2">Uncharacterized protein</fullName>
    </submittedName>
</protein>
<keyword evidence="1" id="KW-0472">Membrane</keyword>
<comment type="caution">
    <text evidence="2">The sequence shown here is derived from an EMBL/GenBank/DDBJ whole genome shotgun (WGS) entry which is preliminary data.</text>
</comment>
<evidence type="ECO:0000313" key="2">
    <source>
        <dbReference type="EMBL" id="KAA9131965.1"/>
    </source>
</evidence>
<name>A0A5N0TAD7_9GAMM</name>
<sequence length="60" mass="6600">MLIAPSEYDTMTYWAQLAIELEPGSEPFNLLVLAMITAYGTVAGIKLVVRALRTEVNEQG</sequence>
<organism evidence="2 3">
    <name type="scientific">Marinihelvus fidelis</name>
    <dbReference type="NCBI Taxonomy" id="2613842"/>
    <lineage>
        <taxon>Bacteria</taxon>
        <taxon>Pseudomonadati</taxon>
        <taxon>Pseudomonadota</taxon>
        <taxon>Gammaproteobacteria</taxon>
        <taxon>Chromatiales</taxon>
        <taxon>Wenzhouxiangellaceae</taxon>
        <taxon>Marinihelvus</taxon>
    </lineage>
</organism>